<evidence type="ECO:0000313" key="4">
    <source>
        <dbReference type="Proteomes" id="UP001281003"/>
    </source>
</evidence>
<dbReference type="CDD" id="cd18186">
    <property type="entry name" value="BTB_POZ_ZBTB_KLHL-like"/>
    <property type="match status" value="1"/>
</dbReference>
<dbReference type="PROSITE" id="PS50097">
    <property type="entry name" value="BTB"/>
    <property type="match status" value="1"/>
</dbReference>
<gene>
    <name evidence="3" type="ORF">B0T20DRAFT_438724</name>
</gene>
<dbReference type="InterPro" id="IPR000210">
    <property type="entry name" value="BTB/POZ_dom"/>
</dbReference>
<evidence type="ECO:0000256" key="1">
    <source>
        <dbReference type="SAM" id="MobiDB-lite"/>
    </source>
</evidence>
<evidence type="ECO:0000259" key="2">
    <source>
        <dbReference type="PROSITE" id="PS50097"/>
    </source>
</evidence>
<dbReference type="Pfam" id="PF00651">
    <property type="entry name" value="BTB"/>
    <property type="match status" value="1"/>
</dbReference>
<dbReference type="InterPro" id="IPR011333">
    <property type="entry name" value="SKP1/BTB/POZ_sf"/>
</dbReference>
<feature type="compositionally biased region" description="Pro residues" evidence="1">
    <location>
        <begin position="367"/>
        <end position="378"/>
    </location>
</feature>
<dbReference type="SUPFAM" id="SSF54695">
    <property type="entry name" value="POZ domain"/>
    <property type="match status" value="1"/>
</dbReference>
<dbReference type="Gene3D" id="3.30.710.10">
    <property type="entry name" value="Potassium Channel Kv1.1, Chain A"/>
    <property type="match status" value="1"/>
</dbReference>
<keyword evidence="4" id="KW-1185">Reference proteome</keyword>
<dbReference type="EMBL" id="JAUTDP010000007">
    <property type="protein sequence ID" value="KAK3397612.1"/>
    <property type="molecule type" value="Genomic_DNA"/>
</dbReference>
<feature type="region of interest" description="Disordered" evidence="1">
    <location>
        <begin position="483"/>
        <end position="517"/>
    </location>
</feature>
<organism evidence="3 4">
    <name type="scientific">Sordaria brevicollis</name>
    <dbReference type="NCBI Taxonomy" id="83679"/>
    <lineage>
        <taxon>Eukaryota</taxon>
        <taxon>Fungi</taxon>
        <taxon>Dikarya</taxon>
        <taxon>Ascomycota</taxon>
        <taxon>Pezizomycotina</taxon>
        <taxon>Sordariomycetes</taxon>
        <taxon>Sordariomycetidae</taxon>
        <taxon>Sordariales</taxon>
        <taxon>Sordariaceae</taxon>
        <taxon>Sordaria</taxon>
    </lineage>
</organism>
<dbReference type="PANTHER" id="PTHR47843:SF6">
    <property type="entry name" value="BTB DOMAIN-CONTAINING PROTEIN"/>
    <property type="match status" value="1"/>
</dbReference>
<reference evidence="3" key="2">
    <citation type="submission" date="2023-07" db="EMBL/GenBank/DDBJ databases">
        <authorList>
            <consortium name="Lawrence Berkeley National Laboratory"/>
            <person name="Haridas S."/>
            <person name="Hensen N."/>
            <person name="Bonometti L."/>
            <person name="Westerberg I."/>
            <person name="Brannstrom I.O."/>
            <person name="Guillou S."/>
            <person name="Cros-Aarteil S."/>
            <person name="Calhoun S."/>
            <person name="Kuo A."/>
            <person name="Mondo S."/>
            <person name="Pangilinan J."/>
            <person name="Riley R."/>
            <person name="LaButti K."/>
            <person name="Andreopoulos B."/>
            <person name="Lipzen A."/>
            <person name="Chen C."/>
            <person name="Yanf M."/>
            <person name="Daum C."/>
            <person name="Ng V."/>
            <person name="Clum A."/>
            <person name="Steindorff A."/>
            <person name="Ohm R."/>
            <person name="Martin F."/>
            <person name="Silar P."/>
            <person name="Natvig D."/>
            <person name="Lalanne C."/>
            <person name="Gautier V."/>
            <person name="Ament-velasquez S.L."/>
            <person name="Kruys A."/>
            <person name="Hutchinson M.I."/>
            <person name="Powell A.J."/>
            <person name="Barry K."/>
            <person name="Miller A.N."/>
            <person name="Grigoriev I.V."/>
            <person name="Debuchy R."/>
            <person name="Gladieux P."/>
            <person name="Thoren M.H."/>
            <person name="Johannesson H."/>
        </authorList>
    </citation>
    <scope>NUCLEOTIDE SEQUENCE</scope>
    <source>
        <strain evidence="3">FGSC 1904</strain>
    </source>
</reference>
<name>A0AAE0UB59_SORBR</name>
<comment type="caution">
    <text evidence="3">The sequence shown here is derived from an EMBL/GenBank/DDBJ whole genome shotgun (WGS) entry which is preliminary data.</text>
</comment>
<protein>
    <recommendedName>
        <fullName evidence="2">BTB domain-containing protein</fullName>
    </recommendedName>
</protein>
<feature type="domain" description="BTB" evidence="2">
    <location>
        <begin position="136"/>
        <end position="206"/>
    </location>
</feature>
<feature type="region of interest" description="Disordered" evidence="1">
    <location>
        <begin position="1"/>
        <end position="98"/>
    </location>
</feature>
<evidence type="ECO:0000313" key="3">
    <source>
        <dbReference type="EMBL" id="KAK3397612.1"/>
    </source>
</evidence>
<proteinExistence type="predicted"/>
<feature type="region of interest" description="Disordered" evidence="1">
    <location>
        <begin position="356"/>
        <end position="384"/>
    </location>
</feature>
<dbReference type="PANTHER" id="PTHR47843">
    <property type="entry name" value="BTB DOMAIN-CONTAINING PROTEIN-RELATED"/>
    <property type="match status" value="1"/>
</dbReference>
<dbReference type="AlphaFoldDB" id="A0AAE0UB59"/>
<feature type="region of interest" description="Disordered" evidence="1">
    <location>
        <begin position="214"/>
        <end position="290"/>
    </location>
</feature>
<accession>A0AAE0UB59</accession>
<feature type="compositionally biased region" description="Low complexity" evidence="1">
    <location>
        <begin position="12"/>
        <end position="65"/>
    </location>
</feature>
<reference evidence="3" key="1">
    <citation type="journal article" date="2023" name="Mol. Phylogenet. Evol.">
        <title>Genome-scale phylogeny and comparative genomics of the fungal order Sordariales.</title>
        <authorList>
            <person name="Hensen N."/>
            <person name="Bonometti L."/>
            <person name="Westerberg I."/>
            <person name="Brannstrom I.O."/>
            <person name="Guillou S."/>
            <person name="Cros-Aarteil S."/>
            <person name="Calhoun S."/>
            <person name="Haridas S."/>
            <person name="Kuo A."/>
            <person name="Mondo S."/>
            <person name="Pangilinan J."/>
            <person name="Riley R."/>
            <person name="LaButti K."/>
            <person name="Andreopoulos B."/>
            <person name="Lipzen A."/>
            <person name="Chen C."/>
            <person name="Yan M."/>
            <person name="Daum C."/>
            <person name="Ng V."/>
            <person name="Clum A."/>
            <person name="Steindorff A."/>
            <person name="Ohm R.A."/>
            <person name="Martin F."/>
            <person name="Silar P."/>
            <person name="Natvig D.O."/>
            <person name="Lalanne C."/>
            <person name="Gautier V."/>
            <person name="Ament-Velasquez S.L."/>
            <person name="Kruys A."/>
            <person name="Hutchinson M.I."/>
            <person name="Powell A.J."/>
            <person name="Barry K."/>
            <person name="Miller A.N."/>
            <person name="Grigoriev I.V."/>
            <person name="Debuchy R."/>
            <person name="Gladieux P."/>
            <person name="Hiltunen Thoren M."/>
            <person name="Johannesson H."/>
        </authorList>
    </citation>
    <scope>NUCLEOTIDE SEQUENCE</scope>
    <source>
        <strain evidence="3">FGSC 1904</strain>
    </source>
</reference>
<sequence length="654" mass="71214">MDRQITGLGGVSATTTDASSSNAESRVNLNNVESNNGSSSSTRDPFNEIGEGSNSSNNTGNEGSGANVEETENQSGPGRRRPLTLGDVIREPGSRAPDVMVLESMPEESNSRNREAILNPKEDLWLSTADGRYNSTMIPLLVGEAPRVQTFYVHKQILLKVEYFKRALCGSFRESETQSIELPEEDPETFHFLVAFLYEGKYEPLKPAASALVADQQKGKGRDSAETNGVTGGIDSENNNSEDSDLDTDLSAAPAQRQRERQRRRQQRERQREWDRVNGKHPGRHRPNCGCPRCVVEPGPPCWSCHAPRSPVPPPGNGGAYTPTGTRPPFPPGPDYHHRPYLDRLLHEGLGTAADRRRARARLAAAAPPPPPPPPPPADSYLTEGNTRLTTAADLRTWLLCYEHTLSVYILANKFLLDDFKAEIARHAIDLLESAGTDAAVPQVLFLCKKLWEGLPESDPLLKMVFARVGFLQPWRSRRGGYTEVNRNGKRRRSQDGGMGTAEKEMDGETEPETGDWLHQNPEIVTAVLMEMAARREEDFYHTQYNHQQGPGGLPGPPGMGGYMGGMGGIGGGMGMGRMDAGGRSLPSMERPWATAAGMGGGPGGGGRGPNGMPGALGGDMGTGPMPWVNHWDAMRPGTMRPGPMAHHHWQFGR</sequence>
<dbReference type="Proteomes" id="UP001281003">
    <property type="component" value="Unassembled WGS sequence"/>
</dbReference>
<feature type="compositionally biased region" description="Basic and acidic residues" evidence="1">
    <location>
        <begin position="268"/>
        <end position="278"/>
    </location>
</feature>